<evidence type="ECO:0000256" key="1">
    <source>
        <dbReference type="SAM" id="Phobius"/>
    </source>
</evidence>
<evidence type="ECO:0000313" key="3">
    <source>
        <dbReference type="Proteomes" id="UP000694005"/>
    </source>
</evidence>
<protein>
    <submittedName>
        <fullName evidence="2">Uncharacterized protein</fullName>
    </submittedName>
</protein>
<dbReference type="Proteomes" id="UP000694005">
    <property type="component" value="Chromosome A05"/>
</dbReference>
<keyword evidence="1" id="KW-1133">Transmembrane helix</keyword>
<organism evidence="2 3">
    <name type="scientific">Brassica campestris</name>
    <name type="common">Field mustard</name>
    <dbReference type="NCBI Taxonomy" id="3711"/>
    <lineage>
        <taxon>Eukaryota</taxon>
        <taxon>Viridiplantae</taxon>
        <taxon>Streptophyta</taxon>
        <taxon>Embryophyta</taxon>
        <taxon>Tracheophyta</taxon>
        <taxon>Spermatophyta</taxon>
        <taxon>Magnoliopsida</taxon>
        <taxon>eudicotyledons</taxon>
        <taxon>Gunneridae</taxon>
        <taxon>Pentapetalae</taxon>
        <taxon>rosids</taxon>
        <taxon>malvids</taxon>
        <taxon>Brassicales</taxon>
        <taxon>Brassicaceae</taxon>
        <taxon>Brassiceae</taxon>
        <taxon>Brassica</taxon>
    </lineage>
</organism>
<name>A0A8D9GA52_BRACM</name>
<dbReference type="Pfam" id="PF20067">
    <property type="entry name" value="SSL_N"/>
    <property type="match status" value="1"/>
</dbReference>
<dbReference type="AlphaFoldDB" id="A0A8D9GA52"/>
<gene>
    <name evidence="2" type="ORF">BRAPAZ1V2_A05P02270.2</name>
</gene>
<dbReference type="Gene3D" id="2.120.10.30">
    <property type="entry name" value="TolB, C-terminal domain"/>
    <property type="match status" value="1"/>
</dbReference>
<accession>A0A8D9GA52</accession>
<keyword evidence="1" id="KW-0812">Transmembrane</keyword>
<dbReference type="InterPro" id="IPR011042">
    <property type="entry name" value="6-blade_b-propeller_TolB-like"/>
</dbReference>
<proteinExistence type="predicted"/>
<dbReference type="Gramene" id="A05p02270.2_BraZ1">
    <property type="protein sequence ID" value="A05p02270.2_BraZ1.CDS"/>
    <property type="gene ID" value="A05g02270.2_BraZ1"/>
</dbReference>
<dbReference type="EMBL" id="LS974621">
    <property type="protein sequence ID" value="CAG7873706.1"/>
    <property type="molecule type" value="Genomic_DNA"/>
</dbReference>
<reference evidence="2 3" key="1">
    <citation type="submission" date="2021-07" db="EMBL/GenBank/DDBJ databases">
        <authorList>
            <consortium name="Genoscope - CEA"/>
            <person name="William W."/>
        </authorList>
    </citation>
    <scope>NUCLEOTIDE SEQUENCE [LARGE SCALE GENOMIC DNA]</scope>
</reference>
<keyword evidence="1" id="KW-0472">Membrane</keyword>
<feature type="transmembrane region" description="Helical" evidence="1">
    <location>
        <begin position="25"/>
        <end position="44"/>
    </location>
</feature>
<evidence type="ECO:0000313" key="2">
    <source>
        <dbReference type="EMBL" id="CAG7873706.1"/>
    </source>
</evidence>
<dbReference type="SUPFAM" id="SSF63829">
    <property type="entry name" value="Calcium-dependent phosphotriesterase"/>
    <property type="match status" value="1"/>
</dbReference>
<sequence>MLFSIYSFSLTSYTTMPISRKFRTWAVVTAVIAVLVVFVGPSIIGPESIVGSKNVLTKATMIPLPVDGPESLDWDPQGEGPYVGVTDGSILKWRGADLSWVKFAYSTPDSDEFVHYSTRINKNIYTS</sequence>